<accession>A0ABP6VL36</accession>
<comment type="caution">
    <text evidence="1">The sequence shown here is derived from an EMBL/GenBank/DDBJ whole genome shotgun (WGS) entry which is preliminary data.</text>
</comment>
<evidence type="ECO:0000313" key="2">
    <source>
        <dbReference type="Proteomes" id="UP001500301"/>
    </source>
</evidence>
<proteinExistence type="predicted"/>
<sequence>MARQHLDDAVGPDGIRVTIAIEPAVDRFVRAQDKLGSALVVPVLGPLTGGRGRKLVQRAVFAGTWVVDVESDAGQRVRVRRPDRSRALDLAKATWRDVVARGVVALREIG</sequence>
<organism evidence="1 2">
    <name type="scientific">Nocardioides daeguensis</name>
    <dbReference type="NCBI Taxonomy" id="908359"/>
    <lineage>
        <taxon>Bacteria</taxon>
        <taxon>Bacillati</taxon>
        <taxon>Actinomycetota</taxon>
        <taxon>Actinomycetes</taxon>
        <taxon>Propionibacteriales</taxon>
        <taxon>Nocardioidaceae</taxon>
        <taxon>Nocardioides</taxon>
    </lineage>
</organism>
<gene>
    <name evidence="1" type="ORF">GCM10022263_23760</name>
</gene>
<dbReference type="EMBL" id="BAABBB010000012">
    <property type="protein sequence ID" value="GAA3535022.1"/>
    <property type="molecule type" value="Genomic_DNA"/>
</dbReference>
<name>A0ABP6VL36_9ACTN</name>
<evidence type="ECO:0000313" key="1">
    <source>
        <dbReference type="EMBL" id="GAA3535022.1"/>
    </source>
</evidence>
<dbReference type="RefSeq" id="WP_218235678.1">
    <property type="nucleotide sequence ID" value="NZ_BAABBB010000012.1"/>
</dbReference>
<dbReference type="Proteomes" id="UP001500301">
    <property type="component" value="Unassembled WGS sequence"/>
</dbReference>
<keyword evidence="2" id="KW-1185">Reference proteome</keyword>
<reference evidence="2" key="1">
    <citation type="journal article" date="2019" name="Int. J. Syst. Evol. Microbiol.">
        <title>The Global Catalogue of Microorganisms (GCM) 10K type strain sequencing project: providing services to taxonomists for standard genome sequencing and annotation.</title>
        <authorList>
            <consortium name="The Broad Institute Genomics Platform"/>
            <consortium name="The Broad Institute Genome Sequencing Center for Infectious Disease"/>
            <person name="Wu L."/>
            <person name="Ma J."/>
        </authorList>
    </citation>
    <scope>NUCLEOTIDE SEQUENCE [LARGE SCALE GENOMIC DNA]</scope>
    <source>
        <strain evidence="2">JCM 17460</strain>
    </source>
</reference>
<protein>
    <submittedName>
        <fullName evidence="1">Uncharacterized protein</fullName>
    </submittedName>
</protein>